<dbReference type="AlphaFoldDB" id="A0AAF0QST2"/>
<keyword evidence="2" id="KW-1185">Reference proteome</keyword>
<evidence type="ECO:0000313" key="2">
    <source>
        <dbReference type="Proteomes" id="UP001234989"/>
    </source>
</evidence>
<accession>A0AAF0QST2</accession>
<protein>
    <submittedName>
        <fullName evidence="1">Uncharacterized protein</fullName>
    </submittedName>
</protein>
<organism evidence="1 2">
    <name type="scientific">Solanum verrucosum</name>
    <dbReference type="NCBI Taxonomy" id="315347"/>
    <lineage>
        <taxon>Eukaryota</taxon>
        <taxon>Viridiplantae</taxon>
        <taxon>Streptophyta</taxon>
        <taxon>Embryophyta</taxon>
        <taxon>Tracheophyta</taxon>
        <taxon>Spermatophyta</taxon>
        <taxon>Magnoliopsida</taxon>
        <taxon>eudicotyledons</taxon>
        <taxon>Gunneridae</taxon>
        <taxon>Pentapetalae</taxon>
        <taxon>asterids</taxon>
        <taxon>lamiids</taxon>
        <taxon>Solanales</taxon>
        <taxon>Solanaceae</taxon>
        <taxon>Solanoideae</taxon>
        <taxon>Solaneae</taxon>
        <taxon>Solanum</taxon>
    </lineage>
</organism>
<dbReference type="EMBL" id="CP133616">
    <property type="protein sequence ID" value="WMV29652.1"/>
    <property type="molecule type" value="Genomic_DNA"/>
</dbReference>
<sequence>MTPTRTPLRILDETQEAALLAAKRSIIHETKDHEAWTYSRPVDGNHESSFSLLKGPPKPHIPSPFNGCAVRSVNQLTLRAKVSTNKKVKVKVQAPSSSLQFLGKASIKTSNLKEKKVNAISCIETPHFQLPIYPAKWYRPIQVIAFMDTGAATSMLNPTVLPKEQCIPHFQYFNKAS</sequence>
<reference evidence="1" key="1">
    <citation type="submission" date="2023-08" db="EMBL/GenBank/DDBJ databases">
        <title>A de novo genome assembly of Solanum verrucosum Schlechtendal, a Mexican diploid species geographically isolated from the other diploid A-genome species in potato relatives.</title>
        <authorList>
            <person name="Hosaka K."/>
        </authorList>
    </citation>
    <scope>NUCLEOTIDE SEQUENCE</scope>
    <source>
        <tissue evidence="1">Young leaves</tissue>
    </source>
</reference>
<dbReference type="Proteomes" id="UP001234989">
    <property type="component" value="Chromosome 5"/>
</dbReference>
<evidence type="ECO:0000313" key="1">
    <source>
        <dbReference type="EMBL" id="WMV29652.1"/>
    </source>
</evidence>
<gene>
    <name evidence="1" type="ORF">MTR67_023037</name>
</gene>
<name>A0AAF0QST2_SOLVR</name>
<proteinExistence type="predicted"/>